<evidence type="ECO:0000256" key="3">
    <source>
        <dbReference type="ARBA" id="ARBA00022645"/>
    </source>
</evidence>
<dbReference type="GO" id="GO:0005615">
    <property type="term" value="C:extracellular space"/>
    <property type="evidence" value="ECO:0007669"/>
    <property type="project" value="TreeGrafter"/>
</dbReference>
<sequence>MQSASSLLKSKFPSVALNKRWIIYCPFDFKSFVGYNEIEAYLTALGARVIGCTKEQRKIQSLRIGDGPVCVLEAGVHAREWASPMAALYVVDKLVNKPIPGLTWIIVPLLNPDGYEYSRKSMSTRFWKKNMNNTKSRWCQGVDINRNFRIGWGDLAGCSKNPCMDTFCGLGPWSEVESISMKSLLVEERDVRVYISVHSCLQAIMYPPAHSTEKAIDLEELETVAKEMSNSIKSRCGREYQVGQSSVIDKIASGTSIDWARQELGIKYCFNLALPGPDVGYLLPEDEIEKVGKELHEAVNAVSLIAINFSNSDKPEYVDITKDT</sequence>
<organism evidence="12 13">
    <name type="scientific">Nezara viridula</name>
    <name type="common">Southern green stink bug</name>
    <name type="synonym">Cimex viridulus</name>
    <dbReference type="NCBI Taxonomy" id="85310"/>
    <lineage>
        <taxon>Eukaryota</taxon>
        <taxon>Metazoa</taxon>
        <taxon>Ecdysozoa</taxon>
        <taxon>Arthropoda</taxon>
        <taxon>Hexapoda</taxon>
        <taxon>Insecta</taxon>
        <taxon>Pterygota</taxon>
        <taxon>Neoptera</taxon>
        <taxon>Paraneoptera</taxon>
        <taxon>Hemiptera</taxon>
        <taxon>Heteroptera</taxon>
        <taxon>Panheteroptera</taxon>
        <taxon>Pentatomomorpha</taxon>
        <taxon>Pentatomoidea</taxon>
        <taxon>Pentatomidae</taxon>
        <taxon>Pentatominae</taxon>
        <taxon>Nezara</taxon>
    </lineage>
</organism>
<dbReference type="SMART" id="SM00631">
    <property type="entry name" value="Zn_pept"/>
    <property type="match status" value="1"/>
</dbReference>
<protein>
    <recommendedName>
        <fullName evidence="11">Peptidase M14 domain-containing protein</fullName>
    </recommendedName>
</protein>
<dbReference type="AlphaFoldDB" id="A0A9P0E733"/>
<keyword evidence="3" id="KW-0121">Carboxypeptidase</keyword>
<evidence type="ECO:0000256" key="2">
    <source>
        <dbReference type="ARBA" id="ARBA00005988"/>
    </source>
</evidence>
<keyword evidence="5" id="KW-0479">Metal-binding</keyword>
<evidence type="ECO:0000313" key="12">
    <source>
        <dbReference type="EMBL" id="CAH1389629.1"/>
    </source>
</evidence>
<dbReference type="InterPro" id="IPR000834">
    <property type="entry name" value="Peptidase_M14"/>
</dbReference>
<keyword evidence="4" id="KW-0645">Protease</keyword>
<comment type="cofactor">
    <cofactor evidence="1">
        <name>Zn(2+)</name>
        <dbReference type="ChEBI" id="CHEBI:29105"/>
    </cofactor>
</comment>
<dbReference type="GO" id="GO:0004181">
    <property type="term" value="F:metallocarboxypeptidase activity"/>
    <property type="evidence" value="ECO:0007669"/>
    <property type="project" value="InterPro"/>
</dbReference>
<reference evidence="12" key="1">
    <citation type="submission" date="2022-01" db="EMBL/GenBank/DDBJ databases">
        <authorList>
            <person name="King R."/>
        </authorList>
    </citation>
    <scope>NUCLEOTIDE SEQUENCE</scope>
</reference>
<evidence type="ECO:0000256" key="1">
    <source>
        <dbReference type="ARBA" id="ARBA00001947"/>
    </source>
</evidence>
<keyword evidence="6" id="KW-0732">Signal</keyword>
<keyword evidence="7" id="KW-0378">Hydrolase</keyword>
<dbReference type="GO" id="GO:0006508">
    <property type="term" value="P:proteolysis"/>
    <property type="evidence" value="ECO:0007669"/>
    <property type="project" value="UniProtKB-KW"/>
</dbReference>
<evidence type="ECO:0000256" key="9">
    <source>
        <dbReference type="ARBA" id="ARBA00023049"/>
    </source>
</evidence>
<evidence type="ECO:0000256" key="7">
    <source>
        <dbReference type="ARBA" id="ARBA00022801"/>
    </source>
</evidence>
<feature type="domain" description="Peptidase M14" evidence="11">
    <location>
        <begin position="1"/>
        <end position="306"/>
    </location>
</feature>
<dbReference type="GO" id="GO:0008270">
    <property type="term" value="F:zinc ion binding"/>
    <property type="evidence" value="ECO:0007669"/>
    <property type="project" value="InterPro"/>
</dbReference>
<keyword evidence="13" id="KW-1185">Reference proteome</keyword>
<dbReference type="SUPFAM" id="SSF53187">
    <property type="entry name" value="Zn-dependent exopeptidases"/>
    <property type="match status" value="1"/>
</dbReference>
<dbReference type="OrthoDB" id="6601201at2759"/>
<dbReference type="PROSITE" id="PS52035">
    <property type="entry name" value="PEPTIDASE_M14"/>
    <property type="match status" value="1"/>
</dbReference>
<evidence type="ECO:0000259" key="11">
    <source>
        <dbReference type="PROSITE" id="PS52035"/>
    </source>
</evidence>
<evidence type="ECO:0000256" key="4">
    <source>
        <dbReference type="ARBA" id="ARBA00022670"/>
    </source>
</evidence>
<evidence type="ECO:0000256" key="8">
    <source>
        <dbReference type="ARBA" id="ARBA00022833"/>
    </source>
</evidence>
<dbReference type="PANTHER" id="PTHR11705">
    <property type="entry name" value="PROTEASE FAMILY M14 CARBOXYPEPTIDASE A,B"/>
    <property type="match status" value="1"/>
</dbReference>
<dbReference type="PANTHER" id="PTHR11705:SF91">
    <property type="entry name" value="FI01817P-RELATED"/>
    <property type="match status" value="1"/>
</dbReference>
<gene>
    <name evidence="12" type="ORF">NEZAVI_LOCUS1000</name>
</gene>
<proteinExistence type="inferred from homology"/>
<dbReference type="Gene3D" id="3.40.630.10">
    <property type="entry name" value="Zn peptidases"/>
    <property type="match status" value="1"/>
</dbReference>
<dbReference type="Proteomes" id="UP001152798">
    <property type="component" value="Chromosome 1"/>
</dbReference>
<evidence type="ECO:0000313" key="13">
    <source>
        <dbReference type="Proteomes" id="UP001152798"/>
    </source>
</evidence>
<comment type="similarity">
    <text evidence="2 10">Belongs to the peptidase M14 family.</text>
</comment>
<dbReference type="PRINTS" id="PR00765">
    <property type="entry name" value="CRBOXYPTASEA"/>
</dbReference>
<evidence type="ECO:0000256" key="6">
    <source>
        <dbReference type="ARBA" id="ARBA00022729"/>
    </source>
</evidence>
<accession>A0A9P0E733</accession>
<keyword evidence="8" id="KW-0862">Zinc</keyword>
<comment type="caution">
    <text evidence="10">Lacks conserved residue(s) required for the propagation of feature annotation.</text>
</comment>
<dbReference type="EMBL" id="OV725077">
    <property type="protein sequence ID" value="CAH1389629.1"/>
    <property type="molecule type" value="Genomic_DNA"/>
</dbReference>
<name>A0A9P0E733_NEZVI</name>
<dbReference type="FunFam" id="3.40.630.10:FF:000084">
    <property type="entry name" value="Carboxypeptidase B2"/>
    <property type="match status" value="1"/>
</dbReference>
<keyword evidence="9" id="KW-0482">Metalloprotease</keyword>
<evidence type="ECO:0000256" key="10">
    <source>
        <dbReference type="PROSITE-ProRule" id="PRU01379"/>
    </source>
</evidence>
<evidence type="ECO:0000256" key="5">
    <source>
        <dbReference type="ARBA" id="ARBA00022723"/>
    </source>
</evidence>
<dbReference type="Pfam" id="PF00246">
    <property type="entry name" value="Peptidase_M14"/>
    <property type="match status" value="1"/>
</dbReference>